<feature type="region of interest" description="Disordered" evidence="1">
    <location>
        <begin position="457"/>
        <end position="537"/>
    </location>
</feature>
<dbReference type="AlphaFoldDB" id="A0A6J8FBH2"/>
<reference evidence="2" key="1">
    <citation type="submission" date="2020-06" db="EMBL/GenBank/DDBJ databases">
        <authorList>
            <person name="Camacho E."/>
            <person name="Gonzalez-de la Fuente S."/>
            <person name="Rastrojo A."/>
            <person name="Peiro-Pastor R."/>
            <person name="Solana JC."/>
            <person name="Tabera L."/>
            <person name="Gamarro F."/>
            <person name="Carrasco-Ramiro F."/>
            <person name="Requena JM."/>
            <person name="Aguado B."/>
        </authorList>
    </citation>
    <scope>NUCLEOTIDE SEQUENCE</scope>
</reference>
<feature type="compositionally biased region" description="Low complexity" evidence="1">
    <location>
        <begin position="1020"/>
        <end position="1034"/>
    </location>
</feature>
<accession>A0A6J8FBH2</accession>
<feature type="compositionally biased region" description="Low complexity" evidence="1">
    <location>
        <begin position="776"/>
        <end position="799"/>
    </location>
</feature>
<feature type="compositionally biased region" description="Low complexity" evidence="1">
    <location>
        <begin position="1042"/>
        <end position="1051"/>
    </location>
</feature>
<protein>
    <submittedName>
        <fullName evidence="2">Hypothetical_protein_conserved</fullName>
    </submittedName>
</protein>
<feature type="compositionally biased region" description="Basic residues" evidence="1">
    <location>
        <begin position="983"/>
        <end position="1001"/>
    </location>
</feature>
<evidence type="ECO:0000313" key="3">
    <source>
        <dbReference type="Proteomes" id="UP000601710"/>
    </source>
</evidence>
<organism evidence="2 3">
    <name type="scientific">Leishmania donovani</name>
    <dbReference type="NCBI Taxonomy" id="5661"/>
    <lineage>
        <taxon>Eukaryota</taxon>
        <taxon>Discoba</taxon>
        <taxon>Euglenozoa</taxon>
        <taxon>Kinetoplastea</taxon>
        <taxon>Metakinetoplastina</taxon>
        <taxon>Trypanosomatida</taxon>
        <taxon>Trypanosomatidae</taxon>
        <taxon>Leishmaniinae</taxon>
        <taxon>Leishmania</taxon>
    </lineage>
</organism>
<evidence type="ECO:0000256" key="1">
    <source>
        <dbReference type="SAM" id="MobiDB-lite"/>
    </source>
</evidence>
<gene>
    <name evidence="2" type="ORF">LDHU3_17.0750</name>
</gene>
<feature type="compositionally biased region" description="Basic and acidic residues" evidence="1">
    <location>
        <begin position="921"/>
        <end position="936"/>
    </location>
</feature>
<feature type="compositionally biased region" description="Low complexity" evidence="1">
    <location>
        <begin position="676"/>
        <end position="715"/>
    </location>
</feature>
<evidence type="ECO:0000313" key="2">
    <source>
        <dbReference type="EMBL" id="CAC5429097.1"/>
    </source>
</evidence>
<feature type="compositionally biased region" description="Basic residues" evidence="1">
    <location>
        <begin position="853"/>
        <end position="864"/>
    </location>
</feature>
<feature type="region of interest" description="Disordered" evidence="1">
    <location>
        <begin position="741"/>
        <end position="760"/>
    </location>
</feature>
<dbReference type="EMBL" id="LR812637">
    <property type="protein sequence ID" value="CAC5429097.1"/>
    <property type="molecule type" value="Genomic_DNA"/>
</dbReference>
<name>A0A6J8FBH2_LEIDO</name>
<dbReference type="VEuPathDB" id="TriTrypDB:LDHU3_17.0750"/>
<dbReference type="VEuPathDB" id="TriTrypDB:LdCL_170010100"/>
<feature type="region of interest" description="Disordered" evidence="1">
    <location>
        <begin position="774"/>
        <end position="1063"/>
    </location>
</feature>
<feature type="compositionally biased region" description="Low complexity" evidence="1">
    <location>
        <begin position="806"/>
        <end position="820"/>
    </location>
</feature>
<sequence>MYALEISTTSPYRSAPYYSLVIRKPYILGQYAAADISLAYEGISDEHVSVTVLHENEAAREVEAAARTAPAFEHDSIVSANDALEEQRSGVSDAPAEADGKGCRLVVRVTALPTKGDAEVRLGETTLNAGDSAIAHDGDMLYLGDGICGTFRYRPLMVGIERNAYPEDYMNDLRRMFGQLGATLVDEPIPSHEAPAIPIGQLYCAAELNDSTNCLAALSYGYSIVQPTYVFEWFAAVAKNAAAPLSTLPAPSRFEVPVRCTNHPTSTTYLRPESDTCPFSLFPIPSTAMTNRSRADLFANRVFFFFTDASATRYWRAVECCGGAVYGPGDVEAAKEAIHALVESQREAGAPANCLPENFYIIIDNTSEAVLLNSGLEAASPELMAFIEEACATSGATHLPVMGDHSLFTALLSNKFYEEPVPLTAEPPTAAGVGYSTAHSDPGDAFVMPLFNLHTDDGEEGAGTTSAGAPRSGYASGGAASSRVRSASRVSERRASSLHRTTAHTLSWSRMRSRSRQRARSLSASTPGQNDGGLFFANSGQHCAGGTTAGHHRRRRLVPFAVQGELRAFIEYFDVLRIRIYAFLVREEPKLDKAITVYHRNYFVDRDTMDYALEVKAQAVDFMERVEDLLASNVCHGPYTESLHRFWADCSDINTKAEHLLHCWDRSMSAAVLPRRILSRRPSSTDSRRATSSRSVTSRGAARAANSPASAACKAEPATSDTNDGADDDHAAAAFVDAQQPNDSEGACEYQSEHAGPEASQPLEAVSHIHEQPMTAQDAAAAESPATAPNAPSISTSTRTSHRRSSASSPSHSRSGAAAAKPRSIPLAARPPWVSDWNDENSSQQQPQQKQQKQQKRAGTRKPASHTPAPTPVPYPPLRVPLAILQPECAADSPTVVRARSARRAGSAHACHPPSQQEPEQQTHREGFGEGSTRPEETEDATGALTTTTQVPVEAPEMNVTEDGDASQVPSAPAPVPEPAPAKKTRASTSRHHTGPLKRRNNSAPASKRNNSGTTPLRSNGQGAAAHAAANGNGYHQRDASAVVAANGNGNTQQQRARPTRKY</sequence>
<dbReference type="Proteomes" id="UP000601710">
    <property type="component" value="Chromosome 17"/>
</dbReference>
<proteinExistence type="predicted"/>
<feature type="compositionally biased region" description="Low complexity" evidence="1">
    <location>
        <begin position="462"/>
        <end position="489"/>
    </location>
</feature>
<feature type="compositionally biased region" description="Pro residues" evidence="1">
    <location>
        <begin position="869"/>
        <end position="879"/>
    </location>
</feature>
<dbReference type="VEuPathDB" id="TriTrypDB:LdBPK_170460.1"/>
<feature type="compositionally biased region" description="Polar residues" evidence="1">
    <location>
        <begin position="1002"/>
        <end position="1019"/>
    </location>
</feature>
<feature type="region of interest" description="Disordered" evidence="1">
    <location>
        <begin position="676"/>
        <end position="728"/>
    </location>
</feature>